<evidence type="ECO:0000259" key="4">
    <source>
        <dbReference type="Pfam" id="PF13193"/>
    </source>
</evidence>
<organism evidence="5 6">
    <name type="scientific">Nocardioides eburneiflavus</name>
    <dbReference type="NCBI Taxonomy" id="2518372"/>
    <lineage>
        <taxon>Bacteria</taxon>
        <taxon>Bacillati</taxon>
        <taxon>Actinomycetota</taxon>
        <taxon>Actinomycetes</taxon>
        <taxon>Propionibacteriales</taxon>
        <taxon>Nocardioidaceae</taxon>
        <taxon>Nocardioides</taxon>
    </lineage>
</organism>
<dbReference type="OrthoDB" id="9803968at2"/>
<sequence length="627" mass="68308">MPVHVCRRHSSGLGDTSDRGALVTELGEQLRRRVEESSPGIVVGACGHDTTRREGGTRHVVNPRRVIPRSGTKTASRRPLDGGSAIVGCDWDQSPRPIGAARVLDQSATHLRELELASEDAGSDLFLTLDDVDYTFAQVWSDVEAFARGLRGLGLTPGDRVLVMLPNCIEAVCAWLGSERLGLIDVPVSEESAGASLRHVLSEADPRTVVGTADLLARIATESEGDALEHAVVVGEPGGSPFTDKVTYLTVAELLSQVGDYDLPALPSPSATATVMFSSGTTGPPKGVMMSHGYYGHALHAYDATAPLERGQRLYCTQPLCHIDPRMAIVQSIAARSSMVLKRRFSASQYWPDVEKYDVDGFLFIGAMLHLLAKQPEGPERGARRRLGMGSAIPPSIHASFSERFNVDLLEGYGMTEIYTVFCQYPDENEPGDVGRELPGIEVRIVDQDDRSVPAGTPGQLLVRPDNPHAHMQGYWRHPEATVEAWQGLWFHTGDLVRRLPNGRVEYIGRLKDSIRRRGENVSAWQVENIANQHPAVLQCAAVGIPADLGDEDIALFVVAKPDTALDVVELREALSKDLPRFALPRFIDVVPTLPKTPSERVAKAVLRQQGLSPEVHDFEVVVPSQQ</sequence>
<dbReference type="EMBL" id="SRRO01000001">
    <property type="protein sequence ID" value="TGN65065.1"/>
    <property type="molecule type" value="Genomic_DNA"/>
</dbReference>
<dbReference type="PROSITE" id="PS00455">
    <property type="entry name" value="AMP_BINDING"/>
    <property type="match status" value="1"/>
</dbReference>
<comment type="caution">
    <text evidence="5">The sequence shown here is derived from an EMBL/GenBank/DDBJ whole genome shotgun (WGS) entry which is preliminary data.</text>
</comment>
<evidence type="ECO:0008006" key="7">
    <source>
        <dbReference type="Google" id="ProtNLM"/>
    </source>
</evidence>
<dbReference type="SUPFAM" id="SSF56801">
    <property type="entry name" value="Acetyl-CoA synthetase-like"/>
    <property type="match status" value="1"/>
</dbReference>
<feature type="domain" description="AMP-binding enzyme C-terminal" evidence="4">
    <location>
        <begin position="526"/>
        <end position="599"/>
    </location>
</feature>
<dbReference type="GO" id="GO:0031956">
    <property type="term" value="F:medium-chain fatty acid-CoA ligase activity"/>
    <property type="evidence" value="ECO:0007669"/>
    <property type="project" value="TreeGrafter"/>
</dbReference>
<dbReference type="InterPro" id="IPR025110">
    <property type="entry name" value="AMP-bd_C"/>
</dbReference>
<name>A0A4Z1CFP7_9ACTN</name>
<dbReference type="InterPro" id="IPR020845">
    <property type="entry name" value="AMP-binding_CS"/>
</dbReference>
<comment type="similarity">
    <text evidence="1">Belongs to the ATP-dependent AMP-binding enzyme family.</text>
</comment>
<evidence type="ECO:0000259" key="3">
    <source>
        <dbReference type="Pfam" id="PF00501"/>
    </source>
</evidence>
<keyword evidence="2" id="KW-0436">Ligase</keyword>
<evidence type="ECO:0000313" key="6">
    <source>
        <dbReference type="Proteomes" id="UP000297496"/>
    </source>
</evidence>
<dbReference type="PANTHER" id="PTHR43201:SF5">
    <property type="entry name" value="MEDIUM-CHAIN ACYL-COA LIGASE ACSF2, MITOCHONDRIAL"/>
    <property type="match status" value="1"/>
</dbReference>
<dbReference type="Gene3D" id="3.30.300.30">
    <property type="match status" value="1"/>
</dbReference>
<dbReference type="Proteomes" id="UP000297496">
    <property type="component" value="Unassembled WGS sequence"/>
</dbReference>
<dbReference type="PANTHER" id="PTHR43201">
    <property type="entry name" value="ACYL-COA SYNTHETASE"/>
    <property type="match status" value="1"/>
</dbReference>
<evidence type="ECO:0000256" key="2">
    <source>
        <dbReference type="ARBA" id="ARBA00022598"/>
    </source>
</evidence>
<dbReference type="Pfam" id="PF13193">
    <property type="entry name" value="AMP-binding_C"/>
    <property type="match status" value="1"/>
</dbReference>
<feature type="domain" description="AMP-dependent synthetase/ligase" evidence="3">
    <location>
        <begin position="129"/>
        <end position="476"/>
    </location>
</feature>
<dbReference type="InterPro" id="IPR042099">
    <property type="entry name" value="ANL_N_sf"/>
</dbReference>
<protein>
    <recommendedName>
        <fullName evidence="7">ATP-dependent acyl-CoA ligase</fullName>
    </recommendedName>
</protein>
<keyword evidence="6" id="KW-1185">Reference proteome</keyword>
<proteinExistence type="inferred from homology"/>
<accession>A0A4Z1CFP7</accession>
<dbReference type="InterPro" id="IPR000873">
    <property type="entry name" value="AMP-dep_synth/lig_dom"/>
</dbReference>
<gene>
    <name evidence="5" type="ORF">EXE59_14640</name>
</gene>
<dbReference type="GO" id="GO:0006631">
    <property type="term" value="P:fatty acid metabolic process"/>
    <property type="evidence" value="ECO:0007669"/>
    <property type="project" value="TreeGrafter"/>
</dbReference>
<reference evidence="5 6" key="1">
    <citation type="submission" date="2019-04" db="EMBL/GenBank/DDBJ databases">
        <title>Three New Species of Nocardioides, Nocardioides euryhalodurans sp. nov., Nocardioides seonyuensis sp. nov. and Nocardioides eburneoflavus sp. nov. Isolated from Soil.</title>
        <authorList>
            <person name="Roh S.G."/>
            <person name="Lee C."/>
            <person name="Kim M.-K."/>
            <person name="Kim S.B."/>
        </authorList>
    </citation>
    <scope>NUCLEOTIDE SEQUENCE [LARGE SCALE GENOMIC DNA]</scope>
    <source>
        <strain evidence="5 6">MMS17-SY213</strain>
    </source>
</reference>
<evidence type="ECO:0000313" key="5">
    <source>
        <dbReference type="EMBL" id="TGN65065.1"/>
    </source>
</evidence>
<dbReference type="InterPro" id="IPR045851">
    <property type="entry name" value="AMP-bd_C_sf"/>
</dbReference>
<evidence type="ECO:0000256" key="1">
    <source>
        <dbReference type="ARBA" id="ARBA00006432"/>
    </source>
</evidence>
<dbReference type="Gene3D" id="3.40.50.12780">
    <property type="entry name" value="N-terminal domain of ligase-like"/>
    <property type="match status" value="1"/>
</dbReference>
<dbReference type="Pfam" id="PF00501">
    <property type="entry name" value="AMP-binding"/>
    <property type="match status" value="1"/>
</dbReference>
<dbReference type="AlphaFoldDB" id="A0A4Z1CFP7"/>